<evidence type="ECO:0000313" key="2">
    <source>
        <dbReference type="EMBL" id="MFC4824857.1"/>
    </source>
</evidence>
<dbReference type="RefSeq" id="WP_254269427.1">
    <property type="nucleotide sequence ID" value="NZ_CP100400.1"/>
</dbReference>
<reference evidence="2 3" key="1">
    <citation type="journal article" date="2019" name="Int. J. Syst. Evol. Microbiol.">
        <title>The Global Catalogue of Microorganisms (GCM) 10K type strain sequencing project: providing services to taxonomists for standard genome sequencing and annotation.</title>
        <authorList>
            <consortium name="The Broad Institute Genomics Platform"/>
            <consortium name="The Broad Institute Genome Sequencing Center for Infectious Disease"/>
            <person name="Wu L."/>
            <person name="Ma J."/>
        </authorList>
    </citation>
    <scope>NUCLEOTIDE SEQUENCE [LARGE SCALE GENOMIC DNA]</scope>
    <source>
        <strain evidence="2 3">XZYJ18</strain>
    </source>
</reference>
<evidence type="ECO:0000313" key="3">
    <source>
        <dbReference type="Proteomes" id="UP001595945"/>
    </source>
</evidence>
<organism evidence="2 3">
    <name type="scientific">Halorussus aquaticus</name>
    <dbReference type="NCBI Taxonomy" id="2953748"/>
    <lineage>
        <taxon>Archaea</taxon>
        <taxon>Methanobacteriati</taxon>
        <taxon>Methanobacteriota</taxon>
        <taxon>Stenosarchaea group</taxon>
        <taxon>Halobacteria</taxon>
        <taxon>Halobacteriales</taxon>
        <taxon>Haladaptataceae</taxon>
        <taxon>Halorussus</taxon>
    </lineage>
</organism>
<sequence>MTDSDDLAAEIDRLGGKLDRVTALLVVLLVVQLFHVLGEAQVTSLVLAGLFGLVGLFVVLVAYGVARSF</sequence>
<dbReference type="GeneID" id="73044442"/>
<comment type="caution">
    <text evidence="2">The sequence shown here is derived from an EMBL/GenBank/DDBJ whole genome shotgun (WGS) entry which is preliminary data.</text>
</comment>
<name>A0ABD5Q267_9EURY</name>
<dbReference type="AlphaFoldDB" id="A0ABD5Q267"/>
<protein>
    <submittedName>
        <fullName evidence="2">Uncharacterized protein</fullName>
    </submittedName>
</protein>
<evidence type="ECO:0000256" key="1">
    <source>
        <dbReference type="SAM" id="Phobius"/>
    </source>
</evidence>
<keyword evidence="3" id="KW-1185">Reference proteome</keyword>
<feature type="transmembrane region" description="Helical" evidence="1">
    <location>
        <begin position="44"/>
        <end position="66"/>
    </location>
</feature>
<dbReference type="EMBL" id="JBHSHT010000001">
    <property type="protein sequence ID" value="MFC4824857.1"/>
    <property type="molecule type" value="Genomic_DNA"/>
</dbReference>
<accession>A0ABD5Q267</accession>
<proteinExistence type="predicted"/>
<keyword evidence="1" id="KW-0812">Transmembrane</keyword>
<keyword evidence="1" id="KW-1133">Transmembrane helix</keyword>
<keyword evidence="1" id="KW-0472">Membrane</keyword>
<gene>
    <name evidence="2" type="ORF">ACFO9K_11365</name>
</gene>
<feature type="transmembrane region" description="Helical" evidence="1">
    <location>
        <begin position="21"/>
        <end position="38"/>
    </location>
</feature>
<dbReference type="Proteomes" id="UP001595945">
    <property type="component" value="Unassembled WGS sequence"/>
</dbReference>